<evidence type="ECO:0008006" key="3">
    <source>
        <dbReference type="Google" id="ProtNLM"/>
    </source>
</evidence>
<comment type="caution">
    <text evidence="1">The sequence shown here is derived from an EMBL/GenBank/DDBJ whole genome shotgun (WGS) entry which is preliminary data.</text>
</comment>
<dbReference type="Proteomes" id="UP000770015">
    <property type="component" value="Unassembled WGS sequence"/>
</dbReference>
<organism evidence="1 2">
    <name type="scientific">Plectosphaerella plurivora</name>
    <dbReference type="NCBI Taxonomy" id="936078"/>
    <lineage>
        <taxon>Eukaryota</taxon>
        <taxon>Fungi</taxon>
        <taxon>Dikarya</taxon>
        <taxon>Ascomycota</taxon>
        <taxon>Pezizomycotina</taxon>
        <taxon>Sordariomycetes</taxon>
        <taxon>Hypocreomycetidae</taxon>
        <taxon>Glomerellales</taxon>
        <taxon>Plectosphaerellaceae</taxon>
        <taxon>Plectosphaerella</taxon>
    </lineage>
</organism>
<dbReference type="OrthoDB" id="39175at2759"/>
<name>A0A9P9AC55_9PEZI</name>
<dbReference type="CDD" id="cd12148">
    <property type="entry name" value="fungal_TF_MHR"/>
    <property type="match status" value="1"/>
</dbReference>
<sequence>MSTGLIARLHMPTFRAELATNQDVKDPVFLSLTISLVALVVSVLPSRFPSYQSMNTDRHFATRSDMAEYCWTVCLQLRSARYWDQISQRKWAISYALCMSAFQLGQNNQGRMFEAEAMQTARLLGVHLVSEYTGLNPVETQLRKKAFWLQFFGSM</sequence>
<accession>A0A9P9AC55</accession>
<reference evidence="1" key="1">
    <citation type="journal article" date="2021" name="Nat. Commun.">
        <title>Genetic determinants of endophytism in the Arabidopsis root mycobiome.</title>
        <authorList>
            <person name="Mesny F."/>
            <person name="Miyauchi S."/>
            <person name="Thiergart T."/>
            <person name="Pickel B."/>
            <person name="Atanasova L."/>
            <person name="Karlsson M."/>
            <person name="Huettel B."/>
            <person name="Barry K.W."/>
            <person name="Haridas S."/>
            <person name="Chen C."/>
            <person name="Bauer D."/>
            <person name="Andreopoulos W."/>
            <person name="Pangilinan J."/>
            <person name="LaButti K."/>
            <person name="Riley R."/>
            <person name="Lipzen A."/>
            <person name="Clum A."/>
            <person name="Drula E."/>
            <person name="Henrissat B."/>
            <person name="Kohler A."/>
            <person name="Grigoriev I.V."/>
            <person name="Martin F.M."/>
            <person name="Hacquard S."/>
        </authorList>
    </citation>
    <scope>NUCLEOTIDE SEQUENCE</scope>
    <source>
        <strain evidence="1">MPI-SDFR-AT-0117</strain>
    </source>
</reference>
<evidence type="ECO:0000313" key="1">
    <source>
        <dbReference type="EMBL" id="KAH6686619.1"/>
    </source>
</evidence>
<dbReference type="AlphaFoldDB" id="A0A9P9AC55"/>
<protein>
    <recommendedName>
        <fullName evidence="3">Transcription factor domain-containing protein</fullName>
    </recommendedName>
</protein>
<dbReference type="EMBL" id="JAGSXJ010000012">
    <property type="protein sequence ID" value="KAH6686619.1"/>
    <property type="molecule type" value="Genomic_DNA"/>
</dbReference>
<keyword evidence="2" id="KW-1185">Reference proteome</keyword>
<gene>
    <name evidence="1" type="ORF">F5X68DRAFT_231964</name>
</gene>
<evidence type="ECO:0000313" key="2">
    <source>
        <dbReference type="Proteomes" id="UP000770015"/>
    </source>
</evidence>
<proteinExistence type="predicted"/>